<gene>
    <name evidence="1" type="ORF">J1N51_12600</name>
</gene>
<reference evidence="1" key="1">
    <citation type="submission" date="2021-03" db="EMBL/GenBank/DDBJ databases">
        <title>Description of Psychrosphaera ytuae sp. nov. isolated from deep sea sediment of South China Sea.</title>
        <authorList>
            <person name="Zhang J."/>
            <person name="Xu X.-D."/>
        </authorList>
    </citation>
    <scope>NUCLEOTIDE SEQUENCE</scope>
    <source>
        <strain evidence="1">MTZ26</strain>
    </source>
</reference>
<dbReference type="AlphaFoldDB" id="A0A975DC15"/>
<dbReference type="Proteomes" id="UP000682739">
    <property type="component" value="Chromosome"/>
</dbReference>
<dbReference type="EMBL" id="CP072110">
    <property type="protein sequence ID" value="QTH63551.1"/>
    <property type="molecule type" value="Genomic_DNA"/>
</dbReference>
<sequence>MNKVTNSLSLQFNEAKDFYHNLASHTEDLTVKHALLKVSEVFSVMQNKANSLPPEQEFEQVMMSLYTKWQSNLGELKVGLPNQPHVSVLQQRIDIEKHNLSLLRRIAANSDNEAVKRWVADLTAKYLDAIESLTHCSVTKDSIQYER</sequence>
<dbReference type="RefSeq" id="WP_208831607.1">
    <property type="nucleotide sequence ID" value="NZ_CP072110.1"/>
</dbReference>
<proteinExistence type="predicted"/>
<name>A0A975DC15_9GAMM</name>
<keyword evidence="2" id="KW-1185">Reference proteome</keyword>
<dbReference type="KEGG" id="psym:J1N51_12600"/>
<protein>
    <submittedName>
        <fullName evidence="1">Uncharacterized protein</fullName>
    </submittedName>
</protein>
<evidence type="ECO:0000313" key="1">
    <source>
        <dbReference type="EMBL" id="QTH63551.1"/>
    </source>
</evidence>
<accession>A0A975DC15</accession>
<organism evidence="1 2">
    <name type="scientific">Psychrosphaera ytuae</name>
    <dbReference type="NCBI Taxonomy" id="2820710"/>
    <lineage>
        <taxon>Bacteria</taxon>
        <taxon>Pseudomonadati</taxon>
        <taxon>Pseudomonadota</taxon>
        <taxon>Gammaproteobacteria</taxon>
        <taxon>Alteromonadales</taxon>
        <taxon>Pseudoalteromonadaceae</taxon>
        <taxon>Psychrosphaera</taxon>
    </lineage>
</organism>
<evidence type="ECO:0000313" key="2">
    <source>
        <dbReference type="Proteomes" id="UP000682739"/>
    </source>
</evidence>